<feature type="region of interest" description="Disordered" evidence="4">
    <location>
        <begin position="515"/>
        <end position="544"/>
    </location>
</feature>
<dbReference type="PANTHER" id="PTHR10720">
    <property type="entry name" value="HEME OXYGENASE"/>
    <property type="match status" value="1"/>
</dbReference>
<evidence type="ECO:0000256" key="1">
    <source>
        <dbReference type="ARBA" id="ARBA00022617"/>
    </source>
</evidence>
<evidence type="ECO:0000256" key="2">
    <source>
        <dbReference type="ARBA" id="ARBA00022723"/>
    </source>
</evidence>
<sequence>MKDTRNNELSDGQALPERKSSKSGGRCPYAMNFETASSSSTPAPSSPMIAPLDHENLTPVQALQLAKISCPAFNLACPFRDVQDADGMKKALSSLPASHVAVDMRDEKKAGEDMRGEEQVKIDSITESLKVALTHVHAISQSLPSSSKGNGNGESTSVSGRSRAASFSLPGGCPFKTQYSSDATFGNATEIKSIFGLMAKVIEKQEVPLSNPDTKEKLNVNSLKPAMTQADVPESSGTMKRVRSTTSLSNALKTGTQESHSAAESVHFVKEFIKGNIDRDLYSILILNLFYLYERLEKLLDDHAPHQFSNLHFPKELKRTETLREDVDFFLGDVDVLKQQQKSKPSPATLDYIRRVEEISETEPLLLLSHAYTRYLGDLSGGKVLARVAKRAMNLQGGDDGLSFYNFEHIPSAKVFKDGYRKALDDLDLTDGQIQRLVAEANVAFVLNMRIFEELDVMSGIEGSMVRDYNDAVNYYDDCVRMQKSNIAPGILAVDEEDGGADDIKKCPFAMLGGPNPHKMSIPSKEASSSDKDHDLNSDIDNGAGKVHQMSVETKKMNTVSAASQGNNTAAAENKINKTRCPWPFVFFHDFDAGIRDWHTWAVIGLTLCYGWTCIKKNF</sequence>
<evidence type="ECO:0000313" key="5">
    <source>
        <dbReference type="EMBL" id="CAE0468365.1"/>
    </source>
</evidence>
<evidence type="ECO:0000256" key="4">
    <source>
        <dbReference type="SAM" id="MobiDB-lite"/>
    </source>
</evidence>
<dbReference type="InterPro" id="IPR002051">
    <property type="entry name" value="Haem_Oase"/>
</dbReference>
<dbReference type="SUPFAM" id="SSF48613">
    <property type="entry name" value="Heme oxygenase-like"/>
    <property type="match status" value="1"/>
</dbReference>
<dbReference type="CDD" id="cd19165">
    <property type="entry name" value="HemeO"/>
    <property type="match status" value="1"/>
</dbReference>
<dbReference type="GO" id="GO:0004392">
    <property type="term" value="F:heme oxygenase (decyclizing) activity"/>
    <property type="evidence" value="ECO:0007669"/>
    <property type="project" value="InterPro"/>
</dbReference>
<dbReference type="AlphaFoldDB" id="A0A7S3VAM6"/>
<proteinExistence type="predicted"/>
<reference evidence="5" key="1">
    <citation type="submission" date="2021-01" db="EMBL/GenBank/DDBJ databases">
        <authorList>
            <person name="Corre E."/>
            <person name="Pelletier E."/>
            <person name="Niang G."/>
            <person name="Scheremetjew M."/>
            <person name="Finn R."/>
            <person name="Kale V."/>
            <person name="Holt S."/>
            <person name="Cochrane G."/>
            <person name="Meng A."/>
            <person name="Brown T."/>
            <person name="Cohen L."/>
        </authorList>
    </citation>
    <scope>NUCLEOTIDE SEQUENCE</scope>
    <source>
        <strain evidence="5">MM31A-1</strain>
    </source>
</reference>
<dbReference type="InterPro" id="IPR016053">
    <property type="entry name" value="Haem_Oase-like"/>
</dbReference>
<gene>
    <name evidence="5" type="ORF">CDEB00056_LOCUS13218</name>
</gene>
<feature type="compositionally biased region" description="Polar residues" evidence="4">
    <location>
        <begin position="142"/>
        <end position="160"/>
    </location>
</feature>
<keyword evidence="2" id="KW-0479">Metal-binding</keyword>
<dbReference type="Pfam" id="PF01126">
    <property type="entry name" value="Heme_oxygenase"/>
    <property type="match status" value="1"/>
</dbReference>
<dbReference type="Gene3D" id="1.20.910.10">
    <property type="entry name" value="Heme oxygenase-like"/>
    <property type="match status" value="1"/>
</dbReference>
<dbReference type="PRINTS" id="PR00088">
    <property type="entry name" value="HAEMOXYGNASE"/>
</dbReference>
<protein>
    <submittedName>
        <fullName evidence="5">Uncharacterized protein</fullName>
    </submittedName>
</protein>
<dbReference type="GO" id="GO:0006979">
    <property type="term" value="P:response to oxidative stress"/>
    <property type="evidence" value="ECO:0007669"/>
    <property type="project" value="TreeGrafter"/>
</dbReference>
<dbReference type="EMBL" id="HBIO01017196">
    <property type="protein sequence ID" value="CAE0468365.1"/>
    <property type="molecule type" value="Transcribed_RNA"/>
</dbReference>
<feature type="region of interest" description="Disordered" evidence="4">
    <location>
        <begin position="1"/>
        <end position="48"/>
    </location>
</feature>
<dbReference type="PANTHER" id="PTHR10720:SF0">
    <property type="entry name" value="HEME OXYGENASE"/>
    <property type="match status" value="1"/>
</dbReference>
<dbReference type="GO" id="GO:0020037">
    <property type="term" value="F:heme binding"/>
    <property type="evidence" value="ECO:0007669"/>
    <property type="project" value="TreeGrafter"/>
</dbReference>
<evidence type="ECO:0000256" key="3">
    <source>
        <dbReference type="ARBA" id="ARBA00023004"/>
    </source>
</evidence>
<organism evidence="5">
    <name type="scientific">Chaetoceros debilis</name>
    <dbReference type="NCBI Taxonomy" id="122233"/>
    <lineage>
        <taxon>Eukaryota</taxon>
        <taxon>Sar</taxon>
        <taxon>Stramenopiles</taxon>
        <taxon>Ochrophyta</taxon>
        <taxon>Bacillariophyta</taxon>
        <taxon>Coscinodiscophyceae</taxon>
        <taxon>Chaetocerotophycidae</taxon>
        <taxon>Chaetocerotales</taxon>
        <taxon>Chaetocerotaceae</taxon>
        <taxon>Chaetoceros</taxon>
    </lineage>
</organism>
<keyword evidence="3" id="KW-0408">Iron</keyword>
<name>A0A7S3VAM6_9STRA</name>
<feature type="compositionally biased region" description="Low complexity" evidence="4">
    <location>
        <begin position="35"/>
        <end position="47"/>
    </location>
</feature>
<accession>A0A7S3VAM6</accession>
<dbReference type="GO" id="GO:0046872">
    <property type="term" value="F:metal ion binding"/>
    <property type="evidence" value="ECO:0007669"/>
    <property type="project" value="UniProtKB-KW"/>
</dbReference>
<feature type="compositionally biased region" description="Basic and acidic residues" evidence="4">
    <location>
        <begin position="528"/>
        <end position="537"/>
    </location>
</feature>
<dbReference type="InterPro" id="IPR016084">
    <property type="entry name" value="Haem_Oase-like_multi-hlx"/>
</dbReference>
<dbReference type="GO" id="GO:0042167">
    <property type="term" value="P:heme catabolic process"/>
    <property type="evidence" value="ECO:0007669"/>
    <property type="project" value="TreeGrafter"/>
</dbReference>
<keyword evidence="1" id="KW-0349">Heme</keyword>
<dbReference type="GO" id="GO:0006788">
    <property type="term" value="P:heme oxidation"/>
    <property type="evidence" value="ECO:0007669"/>
    <property type="project" value="InterPro"/>
</dbReference>
<feature type="region of interest" description="Disordered" evidence="4">
    <location>
        <begin position="142"/>
        <end position="163"/>
    </location>
</feature>